<proteinExistence type="predicted"/>
<accession>A0ABP5RQL7</accession>
<evidence type="ECO:0000313" key="3">
    <source>
        <dbReference type="Proteomes" id="UP001500305"/>
    </source>
</evidence>
<dbReference type="Proteomes" id="UP001500305">
    <property type="component" value="Unassembled WGS sequence"/>
</dbReference>
<reference evidence="3" key="1">
    <citation type="journal article" date="2019" name="Int. J. Syst. Evol. Microbiol.">
        <title>The Global Catalogue of Microorganisms (GCM) 10K type strain sequencing project: providing services to taxonomists for standard genome sequencing and annotation.</title>
        <authorList>
            <consortium name="The Broad Institute Genomics Platform"/>
            <consortium name="The Broad Institute Genome Sequencing Center for Infectious Disease"/>
            <person name="Wu L."/>
            <person name="Ma J."/>
        </authorList>
    </citation>
    <scope>NUCLEOTIDE SEQUENCE [LARGE SCALE GENOMIC DNA]</scope>
    <source>
        <strain evidence="3">JCM 7356</strain>
    </source>
</reference>
<evidence type="ECO:0000256" key="1">
    <source>
        <dbReference type="SAM" id="MobiDB-lite"/>
    </source>
</evidence>
<feature type="compositionally biased region" description="Gly residues" evidence="1">
    <location>
        <begin position="58"/>
        <end position="71"/>
    </location>
</feature>
<feature type="compositionally biased region" description="Basic residues" evidence="1">
    <location>
        <begin position="17"/>
        <end position="27"/>
    </location>
</feature>
<organism evidence="2 3">
    <name type="scientific">Kitasatospora cystarginea</name>
    <dbReference type="NCBI Taxonomy" id="58350"/>
    <lineage>
        <taxon>Bacteria</taxon>
        <taxon>Bacillati</taxon>
        <taxon>Actinomycetota</taxon>
        <taxon>Actinomycetes</taxon>
        <taxon>Kitasatosporales</taxon>
        <taxon>Streptomycetaceae</taxon>
        <taxon>Kitasatospora</taxon>
    </lineage>
</organism>
<keyword evidence="3" id="KW-1185">Reference proteome</keyword>
<sequence length="71" mass="7550">MPWPIAAASPRSGRGPGRGRRIRRPHRERQEQRQISGFADGAASQPAMGKQRREGWVDGDGGGGLAGAGCR</sequence>
<protein>
    <submittedName>
        <fullName evidence="2">Uncharacterized protein</fullName>
    </submittedName>
</protein>
<dbReference type="EMBL" id="BAAATR010000042">
    <property type="protein sequence ID" value="GAA2271031.1"/>
    <property type="molecule type" value="Genomic_DNA"/>
</dbReference>
<feature type="region of interest" description="Disordered" evidence="1">
    <location>
        <begin position="1"/>
        <end position="71"/>
    </location>
</feature>
<name>A0ABP5RQL7_9ACTN</name>
<gene>
    <name evidence="2" type="ORF">GCM10010430_66120</name>
</gene>
<comment type="caution">
    <text evidence="2">The sequence shown here is derived from an EMBL/GenBank/DDBJ whole genome shotgun (WGS) entry which is preliminary data.</text>
</comment>
<evidence type="ECO:0000313" key="2">
    <source>
        <dbReference type="EMBL" id="GAA2271031.1"/>
    </source>
</evidence>